<organism evidence="1 2">
    <name type="scientific">Dyadobacter frigoris</name>
    <dbReference type="NCBI Taxonomy" id="2576211"/>
    <lineage>
        <taxon>Bacteria</taxon>
        <taxon>Pseudomonadati</taxon>
        <taxon>Bacteroidota</taxon>
        <taxon>Cytophagia</taxon>
        <taxon>Cytophagales</taxon>
        <taxon>Spirosomataceae</taxon>
        <taxon>Dyadobacter</taxon>
    </lineage>
</organism>
<dbReference type="EMBL" id="SZVO01000010">
    <property type="protein sequence ID" value="TKT90251.1"/>
    <property type="molecule type" value="Genomic_DNA"/>
</dbReference>
<evidence type="ECO:0000313" key="1">
    <source>
        <dbReference type="EMBL" id="TKT90251.1"/>
    </source>
</evidence>
<proteinExistence type="predicted"/>
<protein>
    <submittedName>
        <fullName evidence="1">Uncharacterized protein</fullName>
    </submittedName>
</protein>
<reference evidence="1 2" key="1">
    <citation type="submission" date="2019-05" db="EMBL/GenBank/DDBJ databases">
        <title>Dyadobacter AR-3-8 sp. nov., isolated from arctic soil.</title>
        <authorList>
            <person name="Chaudhary D.K."/>
        </authorList>
    </citation>
    <scope>NUCLEOTIDE SEQUENCE [LARGE SCALE GENOMIC DNA]</scope>
    <source>
        <strain evidence="1 2">AR-3-8</strain>
    </source>
</reference>
<name>A0A4U6D2G4_9BACT</name>
<comment type="caution">
    <text evidence="1">The sequence shown here is derived from an EMBL/GenBank/DDBJ whole genome shotgun (WGS) entry which is preliminary data.</text>
</comment>
<dbReference type="RefSeq" id="WP_137342014.1">
    <property type="nucleotide sequence ID" value="NZ_BSQH01000004.1"/>
</dbReference>
<dbReference type="OrthoDB" id="9864095at2"/>
<keyword evidence="2" id="KW-1185">Reference proteome</keyword>
<accession>A0A4U6D2G4</accession>
<sequence length="97" mass="11123">MSYFDIFRIDYEDLKMIADHPESIITRIIESDSGYIGEIALLGEYPGRASNILFFHEDEFKTEKEASNDLKQIIETVTKASESTRNSEALRKSNLSE</sequence>
<gene>
    <name evidence="1" type="ORF">FDK13_21170</name>
</gene>
<evidence type="ECO:0000313" key="2">
    <source>
        <dbReference type="Proteomes" id="UP000304900"/>
    </source>
</evidence>
<dbReference type="Proteomes" id="UP000304900">
    <property type="component" value="Unassembled WGS sequence"/>
</dbReference>
<dbReference type="AlphaFoldDB" id="A0A4U6D2G4"/>